<dbReference type="Proteomes" id="UP000694428">
    <property type="component" value="Unplaced"/>
</dbReference>
<name>A0A8C9FN43_PAVCR</name>
<reference evidence="1" key="2">
    <citation type="submission" date="2025-09" db="UniProtKB">
        <authorList>
            <consortium name="Ensembl"/>
        </authorList>
    </citation>
    <scope>IDENTIFICATION</scope>
</reference>
<organism evidence="1 2">
    <name type="scientific">Pavo cristatus</name>
    <name type="common">Indian peafowl</name>
    <name type="synonym">Blue peafowl</name>
    <dbReference type="NCBI Taxonomy" id="9049"/>
    <lineage>
        <taxon>Eukaryota</taxon>
        <taxon>Metazoa</taxon>
        <taxon>Chordata</taxon>
        <taxon>Craniata</taxon>
        <taxon>Vertebrata</taxon>
        <taxon>Euteleostomi</taxon>
        <taxon>Archelosauria</taxon>
        <taxon>Archosauria</taxon>
        <taxon>Dinosauria</taxon>
        <taxon>Saurischia</taxon>
        <taxon>Theropoda</taxon>
        <taxon>Coelurosauria</taxon>
        <taxon>Aves</taxon>
        <taxon>Neognathae</taxon>
        <taxon>Galloanserae</taxon>
        <taxon>Galliformes</taxon>
        <taxon>Phasianidae</taxon>
        <taxon>Phasianinae</taxon>
        <taxon>Pavo</taxon>
    </lineage>
</organism>
<proteinExistence type="predicted"/>
<evidence type="ECO:0000313" key="2">
    <source>
        <dbReference type="Proteomes" id="UP000694428"/>
    </source>
</evidence>
<keyword evidence="2" id="KW-1185">Reference proteome</keyword>
<protein>
    <submittedName>
        <fullName evidence="1">Uncharacterized protein</fullName>
    </submittedName>
</protein>
<dbReference type="Ensembl" id="ENSPSTT00000018981.1">
    <property type="protein sequence ID" value="ENSPSTP00000018113.1"/>
    <property type="gene ID" value="ENSPSTG00000012988.1"/>
</dbReference>
<evidence type="ECO:0000313" key="1">
    <source>
        <dbReference type="Ensembl" id="ENSPSTP00000018113.1"/>
    </source>
</evidence>
<accession>A0A8C9FN43</accession>
<sequence>MFCTKLKDLKITGECPFSLLTQSRIADEHEKDCTENSSRAALPICKEVHEKDTQGNLPQRKTSRSRVYLHTLTESICKLIFPEVNGYCVLIPVFYYIY</sequence>
<reference evidence="1" key="1">
    <citation type="submission" date="2025-08" db="UniProtKB">
        <authorList>
            <consortium name="Ensembl"/>
        </authorList>
    </citation>
    <scope>IDENTIFICATION</scope>
</reference>
<dbReference type="AlphaFoldDB" id="A0A8C9FN43"/>